<reference evidence="1 2" key="1">
    <citation type="submission" date="2016-12" db="EMBL/GenBank/DDBJ databases">
        <authorList>
            <person name="Song W.-J."/>
            <person name="Kurnit D.M."/>
        </authorList>
    </citation>
    <scope>NUCLEOTIDE SEQUENCE [LARGE SCALE GENOMIC DNA]</scope>
    <source>
        <strain evidence="1 2">175</strain>
    </source>
</reference>
<keyword evidence="2" id="KW-1185">Reference proteome</keyword>
<dbReference type="AlphaFoldDB" id="A0A1Y6CVT3"/>
<dbReference type="STRING" id="1760988.SAMN02949497_1650"/>
<gene>
    <name evidence="1" type="ORF">SAMN02949497_1650</name>
</gene>
<protein>
    <submittedName>
        <fullName evidence="1">Uncharacterized protein</fullName>
    </submittedName>
</protein>
<organism evidence="1 2">
    <name type="scientific">Methylomagnum ishizawai</name>
    <dbReference type="NCBI Taxonomy" id="1760988"/>
    <lineage>
        <taxon>Bacteria</taxon>
        <taxon>Pseudomonadati</taxon>
        <taxon>Pseudomonadota</taxon>
        <taxon>Gammaproteobacteria</taxon>
        <taxon>Methylococcales</taxon>
        <taxon>Methylococcaceae</taxon>
        <taxon>Methylomagnum</taxon>
    </lineage>
</organism>
<evidence type="ECO:0000313" key="1">
    <source>
        <dbReference type="EMBL" id="SMF94340.1"/>
    </source>
</evidence>
<dbReference type="EMBL" id="FXAM01000001">
    <property type="protein sequence ID" value="SMF94340.1"/>
    <property type="molecule type" value="Genomic_DNA"/>
</dbReference>
<dbReference type="Proteomes" id="UP000192923">
    <property type="component" value="Unassembled WGS sequence"/>
</dbReference>
<accession>A0A1Y6CVT3</accession>
<proteinExistence type="predicted"/>
<name>A0A1Y6CVT3_9GAMM</name>
<sequence length="68" mass="8036">MAVDSNDPLAMRKRKLKDMIDQADNPKTLDAVQNDLERDEQYRELKREMADLRRQVQGQQTQRVRHAA</sequence>
<evidence type="ECO:0000313" key="2">
    <source>
        <dbReference type="Proteomes" id="UP000192923"/>
    </source>
</evidence>